<comment type="function">
    <text evidence="3">May play a role in cellular stress response.</text>
</comment>
<protein>
    <recommendedName>
        <fullName evidence="4">JmjC domain-containing protein</fullName>
    </recommendedName>
</protein>
<evidence type="ECO:0000313" key="6">
    <source>
        <dbReference type="Proteomes" id="UP001359485"/>
    </source>
</evidence>
<proteinExistence type="predicted"/>
<evidence type="ECO:0000256" key="3">
    <source>
        <dbReference type="ARBA" id="ARBA00037342"/>
    </source>
</evidence>
<comment type="subcellular location">
    <subcellularLocation>
        <location evidence="1">Cytoplasm</location>
    </subcellularLocation>
</comment>
<sequence length="374" mass="43940">MEAGNFPYNFPVVIRNKINDWKILSFSNEDWCLEFKNTVLEFREGDNIYRQNPYWEESCNRKKLTLKQFFELSSHASDRWMYFDYKYMKDLFPETSSVCESINWADLGITDFKGVDSALWIGNKGAHTPCHFDSYGYNLVAQIYGRKLWILIAPEEIDVLNPTRVPYEESSVYSSLNFYTPNNELLKIKKAYKIVLSPGEVLYVPRHWWHYVENLEVAISVNLWVPLEADHESRLDESLVRQFISSISQTLPEEDVLKILNPNEYDFLAGANSLTIIQKCVENCQEFRKKHNARSNKSNDTFKLCYNYYEPVPQCDLRSYVIEKSKNHHYDPSIIEKSLKSNHSLLFTQNLINAYCHPTNITAVKERLLSQIER</sequence>
<dbReference type="InterPro" id="IPR041667">
    <property type="entry name" value="Cupin_8"/>
</dbReference>
<dbReference type="PANTHER" id="PTHR12461">
    <property type="entry name" value="HYPOXIA-INDUCIBLE FACTOR 1 ALPHA INHIBITOR-RELATED"/>
    <property type="match status" value="1"/>
</dbReference>
<evidence type="ECO:0000313" key="5">
    <source>
        <dbReference type="EMBL" id="KAK6635110.1"/>
    </source>
</evidence>
<dbReference type="SMART" id="SM00558">
    <property type="entry name" value="JmjC"/>
    <property type="match status" value="1"/>
</dbReference>
<dbReference type="Pfam" id="PF13621">
    <property type="entry name" value="Cupin_8"/>
    <property type="match status" value="1"/>
</dbReference>
<evidence type="ECO:0000256" key="2">
    <source>
        <dbReference type="ARBA" id="ARBA00022490"/>
    </source>
</evidence>
<dbReference type="PANTHER" id="PTHR12461:SF43">
    <property type="entry name" value="HSPB1-ASSOCIATED PROTEIN 1"/>
    <property type="match status" value="1"/>
</dbReference>
<keyword evidence="6" id="KW-1185">Reference proteome</keyword>
<organism evidence="5 6">
    <name type="scientific">Polyplax serrata</name>
    <name type="common">Common mouse louse</name>
    <dbReference type="NCBI Taxonomy" id="468196"/>
    <lineage>
        <taxon>Eukaryota</taxon>
        <taxon>Metazoa</taxon>
        <taxon>Ecdysozoa</taxon>
        <taxon>Arthropoda</taxon>
        <taxon>Hexapoda</taxon>
        <taxon>Insecta</taxon>
        <taxon>Pterygota</taxon>
        <taxon>Neoptera</taxon>
        <taxon>Paraneoptera</taxon>
        <taxon>Psocodea</taxon>
        <taxon>Troctomorpha</taxon>
        <taxon>Phthiraptera</taxon>
        <taxon>Anoplura</taxon>
        <taxon>Polyplacidae</taxon>
        <taxon>Polyplax</taxon>
    </lineage>
</organism>
<dbReference type="Gene3D" id="2.60.120.650">
    <property type="entry name" value="Cupin"/>
    <property type="match status" value="1"/>
</dbReference>
<dbReference type="SUPFAM" id="SSF51197">
    <property type="entry name" value="Clavaminate synthase-like"/>
    <property type="match status" value="1"/>
</dbReference>
<evidence type="ECO:0000259" key="4">
    <source>
        <dbReference type="PROSITE" id="PS51184"/>
    </source>
</evidence>
<dbReference type="PROSITE" id="PS51184">
    <property type="entry name" value="JMJC"/>
    <property type="match status" value="1"/>
</dbReference>
<dbReference type="Proteomes" id="UP001359485">
    <property type="component" value="Unassembled WGS sequence"/>
</dbReference>
<comment type="caution">
    <text evidence="5">The sequence shown here is derived from an EMBL/GenBank/DDBJ whole genome shotgun (WGS) entry which is preliminary data.</text>
</comment>
<accession>A0ABR1B580</accession>
<evidence type="ECO:0000256" key="1">
    <source>
        <dbReference type="ARBA" id="ARBA00004496"/>
    </source>
</evidence>
<reference evidence="5 6" key="1">
    <citation type="submission" date="2023-09" db="EMBL/GenBank/DDBJ databases">
        <title>Genomes of two closely related lineages of the louse Polyplax serrata with different host specificities.</title>
        <authorList>
            <person name="Martinu J."/>
            <person name="Tarabai H."/>
            <person name="Stefka J."/>
            <person name="Hypsa V."/>
        </authorList>
    </citation>
    <scope>NUCLEOTIDE SEQUENCE [LARGE SCALE GENOMIC DNA]</scope>
    <source>
        <strain evidence="5">98ZLc_SE</strain>
    </source>
</reference>
<dbReference type="InterPro" id="IPR003347">
    <property type="entry name" value="JmjC_dom"/>
</dbReference>
<gene>
    <name evidence="5" type="ORF">RUM44_000359</name>
</gene>
<keyword evidence="2" id="KW-0963">Cytoplasm</keyword>
<dbReference type="EMBL" id="JAWJWF010000003">
    <property type="protein sequence ID" value="KAK6635110.1"/>
    <property type="molecule type" value="Genomic_DNA"/>
</dbReference>
<name>A0ABR1B580_POLSC</name>
<feature type="domain" description="JmjC" evidence="4">
    <location>
        <begin position="81"/>
        <end position="240"/>
    </location>
</feature>